<evidence type="ECO:0000256" key="2">
    <source>
        <dbReference type="SAM" id="MobiDB-lite"/>
    </source>
</evidence>
<dbReference type="SUPFAM" id="SSF54236">
    <property type="entry name" value="Ubiquitin-like"/>
    <property type="match status" value="1"/>
</dbReference>
<feature type="compositionally biased region" description="Low complexity" evidence="2">
    <location>
        <begin position="168"/>
        <end position="192"/>
    </location>
</feature>
<dbReference type="Proteomes" id="UP000695562">
    <property type="component" value="Unassembled WGS sequence"/>
</dbReference>
<feature type="compositionally biased region" description="Low complexity" evidence="2">
    <location>
        <begin position="572"/>
        <end position="584"/>
    </location>
</feature>
<sequence length="782" mass="86958">MLILIKTPTITFSLDVSLDDSLEVLYTKVSERTSHPRFQFNLMFAGDVLSKGTVGACGIKKESTIHMMLIKEIKVLLQYKGKEYMVELPNNKGLKMYHLIKQIKTNLEDQIEELKKYNVTVQLKKENSDSFFSPNDDVQEKISTFDRVDLVISGGSSLPPVPPPIPAYKSKSTTTTSTKGTYTKGKSSFSSTPGKSAYDSSSESDSSDDEYTTPGGPSRYHHKPSSTPVPPPPPPVEEYFDKDALLSSFVESSISSDVEIVFCFDTTGSMASIIQSVRTQVVETVSRLMKDIPNIKIGIMGMGDYCDGVNVLKVLDLSQDIARIVSFINGVPNTSGGDAPEAYEFALRKAKELSWSQHTSKAFVMIGDSNPHQPTFTDLNINWFQECDDLYDKGIKIYGVRALGNSIFYDDIAERSGGICINFKKFNLITEMFLAICYREASKEKFEEYQKEINQGEVCEEMNQIFDDLNQENFTVVKKEEMTKDEATKSSLEQEKDDDIFVGEEKKTTTTTTTTAAKKNVVVKEYGVPSMIKVREAWYDFSLNKSTSPSYFYNPNLGYFEPNTGGRKAKSTKPTSPLSSLPSSAAESTLTASSSSISLGSSVESSISSIFNFASVVDASSGNNAKVKELKACCIGDAQVGKTTLVNGLNHTGRATKSIIKFYEPLENKISMEEFNKISFFVVCFSHSVKHSFDNVNNYLVEIRKRDATKPIIVVACKTDVTSTTPHPIADYEKFRQIYSLLGAYAYNQHLPTEQIKKIEKDINVKYNQMFKSSNSSSCSIM</sequence>
<feature type="region of interest" description="Disordered" evidence="2">
    <location>
        <begin position="564"/>
        <end position="584"/>
    </location>
</feature>
<feature type="coiled-coil region" evidence="1">
    <location>
        <begin position="100"/>
        <end position="127"/>
    </location>
</feature>
<dbReference type="SUPFAM" id="SSF53300">
    <property type="entry name" value="vWA-like"/>
    <property type="match status" value="1"/>
</dbReference>
<feature type="region of interest" description="Disordered" evidence="2">
    <location>
        <begin position="155"/>
        <end position="238"/>
    </location>
</feature>
<feature type="domain" description="Ubiquitin-like" evidence="3">
    <location>
        <begin position="1"/>
        <end position="69"/>
    </location>
</feature>
<name>A0A8J4Q4B8_9MYCE</name>
<dbReference type="Gene3D" id="3.10.20.90">
    <property type="entry name" value="Phosphatidylinositol 3-kinase Catalytic Subunit, Chain A, domain 1"/>
    <property type="match status" value="1"/>
</dbReference>
<evidence type="ECO:0000259" key="3">
    <source>
        <dbReference type="PROSITE" id="PS50053"/>
    </source>
</evidence>
<dbReference type="PANTHER" id="PTHR47824">
    <property type="entry name" value="UBIQUITIN-LIKE DOMAIN-CONTAINING PROTEIN"/>
    <property type="match status" value="1"/>
</dbReference>
<keyword evidence="5" id="KW-1185">Reference proteome</keyword>
<dbReference type="SUPFAM" id="SSF52540">
    <property type="entry name" value="P-loop containing nucleoside triphosphate hydrolases"/>
    <property type="match status" value="1"/>
</dbReference>
<dbReference type="AlphaFoldDB" id="A0A8J4Q4B8"/>
<dbReference type="Pfam" id="PF00240">
    <property type="entry name" value="ubiquitin"/>
    <property type="match status" value="1"/>
</dbReference>
<dbReference type="Gene3D" id="3.40.50.300">
    <property type="entry name" value="P-loop containing nucleotide triphosphate hydrolases"/>
    <property type="match status" value="1"/>
</dbReference>
<organism evidence="4 5">
    <name type="scientific">Polysphondylium violaceum</name>
    <dbReference type="NCBI Taxonomy" id="133409"/>
    <lineage>
        <taxon>Eukaryota</taxon>
        <taxon>Amoebozoa</taxon>
        <taxon>Evosea</taxon>
        <taxon>Eumycetozoa</taxon>
        <taxon>Dictyostelia</taxon>
        <taxon>Dictyosteliales</taxon>
        <taxon>Dictyosteliaceae</taxon>
        <taxon>Polysphondylium</taxon>
    </lineage>
</organism>
<dbReference type="Gene3D" id="3.40.50.410">
    <property type="entry name" value="von Willebrand factor, type A domain"/>
    <property type="match status" value="1"/>
</dbReference>
<keyword evidence="1" id="KW-0175">Coiled coil</keyword>
<evidence type="ECO:0000313" key="5">
    <source>
        <dbReference type="Proteomes" id="UP000695562"/>
    </source>
</evidence>
<dbReference type="EMBL" id="AJWJ01000013">
    <property type="protein sequence ID" value="KAF2078027.1"/>
    <property type="molecule type" value="Genomic_DNA"/>
</dbReference>
<gene>
    <name evidence="4" type="ORF">CYY_000665</name>
</gene>
<dbReference type="InterPro" id="IPR029071">
    <property type="entry name" value="Ubiquitin-like_domsf"/>
</dbReference>
<comment type="caution">
    <text evidence="4">The sequence shown here is derived from an EMBL/GenBank/DDBJ whole genome shotgun (WGS) entry which is preliminary data.</text>
</comment>
<feature type="compositionally biased region" description="Pro residues" evidence="2">
    <location>
        <begin position="227"/>
        <end position="236"/>
    </location>
</feature>
<dbReference type="PANTHER" id="PTHR47824:SF3">
    <property type="entry name" value="UBIQUITIN-LIKE DOMAIN-CONTAINING PROTEIN"/>
    <property type="match status" value="1"/>
</dbReference>
<dbReference type="InterPro" id="IPR036465">
    <property type="entry name" value="vWFA_dom_sf"/>
</dbReference>
<dbReference type="OrthoDB" id="20889at2759"/>
<dbReference type="CDD" id="cd00198">
    <property type="entry name" value="vWFA"/>
    <property type="match status" value="1"/>
</dbReference>
<dbReference type="SMART" id="SM00327">
    <property type="entry name" value="VWA"/>
    <property type="match status" value="1"/>
</dbReference>
<protein>
    <recommendedName>
        <fullName evidence="3">Ubiquitin-like domain-containing protein</fullName>
    </recommendedName>
</protein>
<proteinExistence type="predicted"/>
<accession>A0A8J4Q4B8</accession>
<dbReference type="InterPro" id="IPR000626">
    <property type="entry name" value="Ubiquitin-like_dom"/>
</dbReference>
<dbReference type="InterPro" id="IPR002035">
    <property type="entry name" value="VWF_A"/>
</dbReference>
<evidence type="ECO:0000313" key="4">
    <source>
        <dbReference type="EMBL" id="KAF2078027.1"/>
    </source>
</evidence>
<dbReference type="SMART" id="SM00213">
    <property type="entry name" value="UBQ"/>
    <property type="match status" value="1"/>
</dbReference>
<reference evidence="4" key="1">
    <citation type="submission" date="2020-01" db="EMBL/GenBank/DDBJ databases">
        <title>Development of genomics and gene disruption for Polysphondylium violaceum indicates a role for the polyketide synthase stlB in stalk morphogenesis.</title>
        <authorList>
            <person name="Narita B."/>
            <person name="Kawabe Y."/>
            <person name="Kin K."/>
            <person name="Saito T."/>
            <person name="Gibbs R."/>
            <person name="Kuspa A."/>
            <person name="Muzny D."/>
            <person name="Queller D."/>
            <person name="Richards S."/>
            <person name="Strassman J."/>
            <person name="Sucgang R."/>
            <person name="Worley K."/>
            <person name="Schaap P."/>
        </authorList>
    </citation>
    <scope>NUCLEOTIDE SEQUENCE</scope>
    <source>
        <strain evidence="4">QSvi11</strain>
    </source>
</reference>
<dbReference type="InterPro" id="IPR027417">
    <property type="entry name" value="P-loop_NTPase"/>
</dbReference>
<evidence type="ECO:0000256" key="1">
    <source>
        <dbReference type="SAM" id="Coils"/>
    </source>
</evidence>
<dbReference type="PROSITE" id="PS50053">
    <property type="entry name" value="UBIQUITIN_2"/>
    <property type="match status" value="1"/>
</dbReference>